<proteinExistence type="predicted"/>
<dbReference type="RefSeq" id="WP_039400995.1">
    <property type="nucleotide sequence ID" value="NZ_JTDK01000014.1"/>
</dbReference>
<dbReference type="EMBL" id="JTDK01000014">
    <property type="protein sequence ID" value="KHK96582.1"/>
    <property type="molecule type" value="Genomic_DNA"/>
</dbReference>
<evidence type="ECO:0000313" key="2">
    <source>
        <dbReference type="Proteomes" id="UP000031030"/>
    </source>
</evidence>
<accession>A0A0B2A4Q7</accession>
<comment type="caution">
    <text evidence="1">The sequence shown here is derived from an EMBL/GenBank/DDBJ whole genome shotgun (WGS) entry which is preliminary data.</text>
</comment>
<dbReference type="AlphaFoldDB" id="A0A0B2A4Q7"/>
<evidence type="ECO:0000313" key="1">
    <source>
        <dbReference type="EMBL" id="KHK96582.1"/>
    </source>
</evidence>
<organism evidence="1 2">
    <name type="scientific">Microbacterium mangrovi</name>
    <dbReference type="NCBI Taxonomy" id="1348253"/>
    <lineage>
        <taxon>Bacteria</taxon>
        <taxon>Bacillati</taxon>
        <taxon>Actinomycetota</taxon>
        <taxon>Actinomycetes</taxon>
        <taxon>Micrococcales</taxon>
        <taxon>Microbacteriaceae</taxon>
        <taxon>Microbacterium</taxon>
    </lineage>
</organism>
<keyword evidence="2" id="KW-1185">Reference proteome</keyword>
<gene>
    <name evidence="1" type="ORF">LK09_14690</name>
</gene>
<dbReference type="Proteomes" id="UP000031030">
    <property type="component" value="Unassembled WGS sequence"/>
</dbReference>
<name>A0A0B2A4Q7_9MICO</name>
<reference evidence="1 2" key="1">
    <citation type="submission" date="2014-11" db="EMBL/GenBank/DDBJ databases">
        <title>Genome sequence of Microbacterium mangrovi MUSC 115(T).</title>
        <authorList>
            <person name="Lee L.-H."/>
        </authorList>
    </citation>
    <scope>NUCLEOTIDE SEQUENCE [LARGE SCALE GENOMIC DNA]</scope>
    <source>
        <strain evidence="1 2">MUSC 115</strain>
    </source>
</reference>
<sequence length="406" mass="44514">MALDPPITLSGKVFKYWVMDRTAGTATVYLQDGQTISGPIEVSDLIASEVARTIFDWEKWTTINITKTGDVVFAQTYSPVERNPLRGRITVYLDQNHWSSLAAARTGSHRIRSESERAAALRVAELASDAGIVLPVSSATVRETGAMYGNRRYALGISIAQLAGGWQLRHPLAVARHEILIAVAGLMDAKQPPPRAGVTLEPYAWMDDPREVAATEPDSSELFILAMGCPTVILEMLTDPDPTPDPIATNWARKHTGLQRQLANIADKTARRRAAYAAALEDHSEAISLALAALGQPTASLDLPAADVPYFFAKMPMLGIFVELYVRRLTDSGWTWRENDLTDMFFLSSGAAYADYVVAERATGAQMKQVLAKLGRDDNVVVTLEDLVARLEEQGVRTATEREESR</sequence>
<dbReference type="OrthoDB" id="4136070at2"/>
<protein>
    <submittedName>
        <fullName evidence="1">Uncharacterized protein</fullName>
    </submittedName>
</protein>